<dbReference type="EMBL" id="JAHQIW010001298">
    <property type="protein sequence ID" value="KAJ1352065.1"/>
    <property type="molecule type" value="Genomic_DNA"/>
</dbReference>
<proteinExistence type="predicted"/>
<evidence type="ECO:0000313" key="1">
    <source>
        <dbReference type="EMBL" id="KAJ1352065.1"/>
    </source>
</evidence>
<accession>A0AAD5M4K5</accession>
<reference evidence="1" key="1">
    <citation type="submission" date="2021-06" db="EMBL/GenBank/DDBJ databases">
        <title>Parelaphostrongylus tenuis whole genome reference sequence.</title>
        <authorList>
            <person name="Garwood T.J."/>
            <person name="Larsen P.A."/>
            <person name="Fountain-Jones N.M."/>
            <person name="Garbe J.R."/>
            <person name="Macchietto M.G."/>
            <person name="Kania S.A."/>
            <person name="Gerhold R.W."/>
            <person name="Richards J.E."/>
            <person name="Wolf T.M."/>
        </authorList>
    </citation>
    <scope>NUCLEOTIDE SEQUENCE</scope>
    <source>
        <strain evidence="1">MNPRO001-30</strain>
        <tissue evidence="1">Meninges</tissue>
    </source>
</reference>
<comment type="caution">
    <text evidence="1">The sequence shown here is derived from an EMBL/GenBank/DDBJ whole genome shotgun (WGS) entry which is preliminary data.</text>
</comment>
<dbReference type="AlphaFoldDB" id="A0AAD5M4K5"/>
<dbReference type="Proteomes" id="UP001196413">
    <property type="component" value="Unassembled WGS sequence"/>
</dbReference>
<gene>
    <name evidence="1" type="ORF">KIN20_008254</name>
</gene>
<protein>
    <submittedName>
        <fullName evidence="1">Uncharacterized protein</fullName>
    </submittedName>
</protein>
<name>A0AAD5M4K5_PARTN</name>
<evidence type="ECO:0000313" key="2">
    <source>
        <dbReference type="Proteomes" id="UP001196413"/>
    </source>
</evidence>
<sequence length="68" mass="7530">MESCDQASVQAAETFYSIAQPFGDAADATSRLNKAWGDRMFGESAVRERIREFKAGYEELTDSMSSVL</sequence>
<organism evidence="1 2">
    <name type="scientific">Parelaphostrongylus tenuis</name>
    <name type="common">Meningeal worm</name>
    <dbReference type="NCBI Taxonomy" id="148309"/>
    <lineage>
        <taxon>Eukaryota</taxon>
        <taxon>Metazoa</taxon>
        <taxon>Ecdysozoa</taxon>
        <taxon>Nematoda</taxon>
        <taxon>Chromadorea</taxon>
        <taxon>Rhabditida</taxon>
        <taxon>Rhabditina</taxon>
        <taxon>Rhabditomorpha</taxon>
        <taxon>Strongyloidea</taxon>
        <taxon>Metastrongylidae</taxon>
        <taxon>Parelaphostrongylus</taxon>
    </lineage>
</organism>
<keyword evidence="2" id="KW-1185">Reference proteome</keyword>